<organism evidence="2 3">
    <name type="scientific">Aegilops tauschii subsp. strangulata</name>
    <name type="common">Goatgrass</name>
    <dbReference type="NCBI Taxonomy" id="200361"/>
    <lineage>
        <taxon>Eukaryota</taxon>
        <taxon>Viridiplantae</taxon>
        <taxon>Streptophyta</taxon>
        <taxon>Embryophyta</taxon>
        <taxon>Tracheophyta</taxon>
        <taxon>Spermatophyta</taxon>
        <taxon>Magnoliopsida</taxon>
        <taxon>Liliopsida</taxon>
        <taxon>Poales</taxon>
        <taxon>Poaceae</taxon>
        <taxon>BOP clade</taxon>
        <taxon>Pooideae</taxon>
        <taxon>Triticodae</taxon>
        <taxon>Triticeae</taxon>
        <taxon>Triticinae</taxon>
        <taxon>Aegilops</taxon>
    </lineage>
</organism>
<sequence>SSTLVLDLLLGPQLVAVATLLLAAVDSPWVQARVAFAADHLLLVVLAGKSLQGWLDDASAEPEDEMEGRLLLDVVVGKGAAVLQLLAGEDQPLLVRRDPLLVLDLGLDIVDGIAALNLEGDGLPREGLDEDLH</sequence>
<protein>
    <submittedName>
        <fullName evidence="2">Uncharacterized protein</fullName>
    </submittedName>
</protein>
<reference evidence="2" key="3">
    <citation type="journal article" date="2017" name="Nature">
        <title>Genome sequence of the progenitor of the wheat D genome Aegilops tauschii.</title>
        <authorList>
            <person name="Luo M.C."/>
            <person name="Gu Y.Q."/>
            <person name="Puiu D."/>
            <person name="Wang H."/>
            <person name="Twardziok S.O."/>
            <person name="Deal K.R."/>
            <person name="Huo N."/>
            <person name="Zhu T."/>
            <person name="Wang L."/>
            <person name="Wang Y."/>
            <person name="McGuire P.E."/>
            <person name="Liu S."/>
            <person name="Long H."/>
            <person name="Ramasamy R.K."/>
            <person name="Rodriguez J.C."/>
            <person name="Van S.L."/>
            <person name="Yuan L."/>
            <person name="Wang Z."/>
            <person name="Xia Z."/>
            <person name="Xiao L."/>
            <person name="Anderson O.D."/>
            <person name="Ouyang S."/>
            <person name="Liang Y."/>
            <person name="Zimin A.V."/>
            <person name="Pertea G."/>
            <person name="Qi P."/>
            <person name="Bennetzen J.L."/>
            <person name="Dai X."/>
            <person name="Dawson M.W."/>
            <person name="Muller H.G."/>
            <person name="Kugler K."/>
            <person name="Rivarola-Duarte L."/>
            <person name="Spannagl M."/>
            <person name="Mayer K.F.X."/>
            <person name="Lu F.H."/>
            <person name="Bevan M.W."/>
            <person name="Leroy P."/>
            <person name="Li P."/>
            <person name="You F.M."/>
            <person name="Sun Q."/>
            <person name="Liu Z."/>
            <person name="Lyons E."/>
            <person name="Wicker T."/>
            <person name="Salzberg S.L."/>
            <person name="Devos K.M."/>
            <person name="Dvorak J."/>
        </authorList>
    </citation>
    <scope>NUCLEOTIDE SEQUENCE [LARGE SCALE GENOMIC DNA]</scope>
    <source>
        <strain evidence="2">cv. AL8/78</strain>
    </source>
</reference>
<feature type="chain" id="PRO_5019500582" evidence="1">
    <location>
        <begin position="33"/>
        <end position="133"/>
    </location>
</feature>
<name>A0A453IKP3_AEGTS</name>
<dbReference type="Proteomes" id="UP000015105">
    <property type="component" value="Chromosome 4D"/>
</dbReference>
<keyword evidence="1" id="KW-0732">Signal</keyword>
<evidence type="ECO:0000313" key="2">
    <source>
        <dbReference type="EnsemblPlants" id="AET4Gv20586800.2"/>
    </source>
</evidence>
<reference evidence="3" key="2">
    <citation type="journal article" date="2017" name="Nat. Plants">
        <title>The Aegilops tauschii genome reveals multiple impacts of transposons.</title>
        <authorList>
            <person name="Zhao G."/>
            <person name="Zou C."/>
            <person name="Li K."/>
            <person name="Wang K."/>
            <person name="Li T."/>
            <person name="Gao L."/>
            <person name="Zhang X."/>
            <person name="Wang H."/>
            <person name="Yang Z."/>
            <person name="Liu X."/>
            <person name="Jiang W."/>
            <person name="Mao L."/>
            <person name="Kong X."/>
            <person name="Jiao Y."/>
            <person name="Jia J."/>
        </authorList>
    </citation>
    <scope>NUCLEOTIDE SEQUENCE [LARGE SCALE GENOMIC DNA]</scope>
    <source>
        <strain evidence="3">cv. AL8/78</strain>
    </source>
</reference>
<feature type="signal peptide" evidence="1">
    <location>
        <begin position="1"/>
        <end position="32"/>
    </location>
</feature>
<proteinExistence type="predicted"/>
<evidence type="ECO:0000256" key="1">
    <source>
        <dbReference type="SAM" id="SignalP"/>
    </source>
</evidence>
<dbReference type="EnsemblPlants" id="AET4Gv20586800.2">
    <property type="protein sequence ID" value="AET4Gv20586800.2"/>
    <property type="gene ID" value="AET4Gv20586800"/>
</dbReference>
<reference evidence="2" key="4">
    <citation type="submission" date="2019-03" db="UniProtKB">
        <authorList>
            <consortium name="EnsemblPlants"/>
        </authorList>
    </citation>
    <scope>IDENTIFICATION</scope>
</reference>
<dbReference type="Gramene" id="AET4Gv20586800.2">
    <property type="protein sequence ID" value="AET4Gv20586800.2"/>
    <property type="gene ID" value="AET4Gv20586800"/>
</dbReference>
<reference evidence="2" key="5">
    <citation type="journal article" date="2021" name="G3 (Bethesda)">
        <title>Aegilops tauschii genome assembly Aet v5.0 features greater sequence contiguity and improved annotation.</title>
        <authorList>
            <person name="Wang L."/>
            <person name="Zhu T."/>
            <person name="Rodriguez J.C."/>
            <person name="Deal K.R."/>
            <person name="Dubcovsky J."/>
            <person name="McGuire P.E."/>
            <person name="Lux T."/>
            <person name="Spannagl M."/>
            <person name="Mayer K.F.X."/>
            <person name="Baldrich P."/>
            <person name="Meyers B.C."/>
            <person name="Huo N."/>
            <person name="Gu Y.Q."/>
            <person name="Zhou H."/>
            <person name="Devos K.M."/>
            <person name="Bennetzen J.L."/>
            <person name="Unver T."/>
            <person name="Budak H."/>
            <person name="Gulick P.J."/>
            <person name="Galiba G."/>
            <person name="Kalapos B."/>
            <person name="Nelson D.R."/>
            <person name="Li P."/>
            <person name="You F.M."/>
            <person name="Luo M.C."/>
            <person name="Dvorak J."/>
        </authorList>
    </citation>
    <scope>NUCLEOTIDE SEQUENCE [LARGE SCALE GENOMIC DNA]</scope>
    <source>
        <strain evidence="2">cv. AL8/78</strain>
    </source>
</reference>
<evidence type="ECO:0000313" key="3">
    <source>
        <dbReference type="Proteomes" id="UP000015105"/>
    </source>
</evidence>
<accession>A0A453IKP3</accession>
<keyword evidence="3" id="KW-1185">Reference proteome</keyword>
<reference evidence="3" key="1">
    <citation type="journal article" date="2014" name="Science">
        <title>Ancient hybridizations among the ancestral genomes of bread wheat.</title>
        <authorList>
            <consortium name="International Wheat Genome Sequencing Consortium,"/>
            <person name="Marcussen T."/>
            <person name="Sandve S.R."/>
            <person name="Heier L."/>
            <person name="Spannagl M."/>
            <person name="Pfeifer M."/>
            <person name="Jakobsen K.S."/>
            <person name="Wulff B.B."/>
            <person name="Steuernagel B."/>
            <person name="Mayer K.F."/>
            <person name="Olsen O.A."/>
        </authorList>
    </citation>
    <scope>NUCLEOTIDE SEQUENCE [LARGE SCALE GENOMIC DNA]</scope>
    <source>
        <strain evidence="3">cv. AL8/78</strain>
    </source>
</reference>
<dbReference type="AlphaFoldDB" id="A0A453IKP3"/>